<dbReference type="RefSeq" id="WP_126724135.1">
    <property type="nucleotide sequence ID" value="NZ_RYZH01000006.1"/>
</dbReference>
<dbReference type="Proteomes" id="UP000280296">
    <property type="component" value="Unassembled WGS sequence"/>
</dbReference>
<comment type="caution">
    <text evidence="2">The sequence shown here is derived from an EMBL/GenBank/DDBJ whole genome shotgun (WGS) entry which is preliminary data.</text>
</comment>
<accession>A0A432MN64</accession>
<dbReference type="PANTHER" id="PTHR10093">
    <property type="entry name" value="IRON-SULFUR CLUSTER ASSEMBLY ENZYME NIFU HOMOLOG"/>
    <property type="match status" value="1"/>
</dbReference>
<dbReference type="AlphaFoldDB" id="A0A432MN64"/>
<evidence type="ECO:0000313" key="2">
    <source>
        <dbReference type="EMBL" id="RUL88884.1"/>
    </source>
</evidence>
<sequence length="137" mass="14558">MDDAFYREELLDHFDSSPHRGRLEAADLGADLDNPLCGDQIHFEVALDAEDPGRIAAARFDGHGCVISQAAASILAEQVEGRPIAEARALTADHMIQWLGIPLTPARRKCGLLALRTLHRAIDQGTPGAPAGSGSPA</sequence>
<reference evidence="2 3" key="2">
    <citation type="submission" date="2019-01" db="EMBL/GenBank/DDBJ databases">
        <title>Tautonia sociabilis, a novel thermotolerant planctomycete of Isosphaeraceae family, isolated from a 4000 m deep subterranean habitat.</title>
        <authorList>
            <person name="Kovaleva O.L."/>
            <person name="Elcheninov A.G."/>
            <person name="Van Heerden E."/>
            <person name="Toshchakov S.V."/>
            <person name="Novikov A."/>
            <person name="Bonch-Osmolovskaya E.A."/>
            <person name="Kublanov I.V."/>
        </authorList>
    </citation>
    <scope>NUCLEOTIDE SEQUENCE [LARGE SCALE GENOMIC DNA]</scope>
    <source>
        <strain evidence="2 3">GM2012</strain>
    </source>
</reference>
<evidence type="ECO:0000313" key="3">
    <source>
        <dbReference type="Proteomes" id="UP000280296"/>
    </source>
</evidence>
<reference evidence="2 3" key="1">
    <citation type="submission" date="2018-12" db="EMBL/GenBank/DDBJ databases">
        <authorList>
            <person name="Toschakov S.V."/>
        </authorList>
    </citation>
    <scope>NUCLEOTIDE SEQUENCE [LARGE SCALE GENOMIC DNA]</scope>
    <source>
        <strain evidence="2 3">GM2012</strain>
    </source>
</reference>
<dbReference type="Pfam" id="PF01592">
    <property type="entry name" value="NifU_N"/>
    <property type="match status" value="1"/>
</dbReference>
<feature type="domain" description="NIF system FeS cluster assembly NifU N-terminal" evidence="1">
    <location>
        <begin position="6"/>
        <end position="123"/>
    </location>
</feature>
<dbReference type="Gene3D" id="3.90.1010.10">
    <property type="match status" value="1"/>
</dbReference>
<dbReference type="InterPro" id="IPR002871">
    <property type="entry name" value="NIF_FeS_clus_asmbl_NifU_N"/>
</dbReference>
<dbReference type="GO" id="GO:0005506">
    <property type="term" value="F:iron ion binding"/>
    <property type="evidence" value="ECO:0007669"/>
    <property type="project" value="InterPro"/>
</dbReference>
<name>A0A432MN64_9BACT</name>
<keyword evidence="3" id="KW-1185">Reference proteome</keyword>
<dbReference type="EMBL" id="RYZH01000006">
    <property type="protein sequence ID" value="RUL88884.1"/>
    <property type="molecule type" value="Genomic_DNA"/>
</dbReference>
<proteinExistence type="predicted"/>
<dbReference type="CDD" id="cd06664">
    <property type="entry name" value="IscU_like"/>
    <property type="match status" value="1"/>
</dbReference>
<organism evidence="2 3">
    <name type="scientific">Tautonia sociabilis</name>
    <dbReference type="NCBI Taxonomy" id="2080755"/>
    <lineage>
        <taxon>Bacteria</taxon>
        <taxon>Pseudomonadati</taxon>
        <taxon>Planctomycetota</taxon>
        <taxon>Planctomycetia</taxon>
        <taxon>Isosphaerales</taxon>
        <taxon>Isosphaeraceae</taxon>
        <taxon>Tautonia</taxon>
    </lineage>
</organism>
<dbReference type="GO" id="GO:0016226">
    <property type="term" value="P:iron-sulfur cluster assembly"/>
    <property type="evidence" value="ECO:0007669"/>
    <property type="project" value="InterPro"/>
</dbReference>
<protein>
    <submittedName>
        <fullName evidence="2">Fe-S cluster protein</fullName>
    </submittedName>
</protein>
<dbReference type="SUPFAM" id="SSF82649">
    <property type="entry name" value="SufE/NifU"/>
    <property type="match status" value="1"/>
</dbReference>
<gene>
    <name evidence="2" type="ORF">TsocGM_04545</name>
</gene>
<dbReference type="OrthoDB" id="9804157at2"/>
<evidence type="ECO:0000259" key="1">
    <source>
        <dbReference type="Pfam" id="PF01592"/>
    </source>
</evidence>
<dbReference type="GO" id="GO:0051536">
    <property type="term" value="F:iron-sulfur cluster binding"/>
    <property type="evidence" value="ECO:0007669"/>
    <property type="project" value="InterPro"/>
</dbReference>